<dbReference type="GeneID" id="19975280"/>
<protein>
    <recommendedName>
        <fullName evidence="3">DUF7707 domain-containing protein</fullName>
    </recommendedName>
</protein>
<dbReference type="eggNOG" id="ENOG502S9NN">
    <property type="taxonomic scope" value="Eukaryota"/>
</dbReference>
<dbReference type="Proteomes" id="UP000030752">
    <property type="component" value="Unassembled WGS sequence"/>
</dbReference>
<dbReference type="PANTHER" id="PTHR38118">
    <property type="entry name" value="ANCHORED CELL WALL PROTEIN 11-RELATED"/>
    <property type="match status" value="1"/>
</dbReference>
<evidence type="ECO:0000256" key="2">
    <source>
        <dbReference type="SAM" id="SignalP"/>
    </source>
</evidence>
<dbReference type="InterPro" id="IPR056124">
    <property type="entry name" value="DUF7707"/>
</dbReference>
<organism evidence="4 5">
    <name type="scientific">Cyphellophora europaea (strain CBS 101466)</name>
    <name type="common">Phialophora europaea</name>
    <dbReference type="NCBI Taxonomy" id="1220924"/>
    <lineage>
        <taxon>Eukaryota</taxon>
        <taxon>Fungi</taxon>
        <taxon>Dikarya</taxon>
        <taxon>Ascomycota</taxon>
        <taxon>Pezizomycotina</taxon>
        <taxon>Eurotiomycetes</taxon>
        <taxon>Chaetothyriomycetidae</taxon>
        <taxon>Chaetothyriales</taxon>
        <taxon>Cyphellophoraceae</taxon>
        <taxon>Cyphellophora</taxon>
    </lineage>
</organism>
<dbReference type="RefSeq" id="XP_008720485.1">
    <property type="nucleotide sequence ID" value="XM_008722263.1"/>
</dbReference>
<keyword evidence="5" id="KW-1185">Reference proteome</keyword>
<dbReference type="STRING" id="1220924.W2RMN4"/>
<keyword evidence="1" id="KW-0812">Transmembrane</keyword>
<dbReference type="HOGENOM" id="CLU_084512_0_0_1"/>
<dbReference type="VEuPathDB" id="FungiDB:HMPREF1541_07941"/>
<dbReference type="OrthoDB" id="2439692at2759"/>
<accession>W2RMN4</accession>
<feature type="signal peptide" evidence="2">
    <location>
        <begin position="1"/>
        <end position="20"/>
    </location>
</feature>
<reference evidence="4 5" key="1">
    <citation type="submission" date="2013-03" db="EMBL/GenBank/DDBJ databases">
        <title>The Genome Sequence of Phialophora europaea CBS 101466.</title>
        <authorList>
            <consortium name="The Broad Institute Genomics Platform"/>
            <person name="Cuomo C."/>
            <person name="de Hoog S."/>
            <person name="Gorbushina A."/>
            <person name="Walker B."/>
            <person name="Young S.K."/>
            <person name="Zeng Q."/>
            <person name="Gargeya S."/>
            <person name="Fitzgerald M."/>
            <person name="Haas B."/>
            <person name="Abouelleil A."/>
            <person name="Allen A.W."/>
            <person name="Alvarado L."/>
            <person name="Arachchi H.M."/>
            <person name="Berlin A.M."/>
            <person name="Chapman S.B."/>
            <person name="Gainer-Dewar J."/>
            <person name="Goldberg J."/>
            <person name="Griggs A."/>
            <person name="Gujja S."/>
            <person name="Hansen M."/>
            <person name="Howarth C."/>
            <person name="Imamovic A."/>
            <person name="Ireland A."/>
            <person name="Larimer J."/>
            <person name="McCowan C."/>
            <person name="Murphy C."/>
            <person name="Pearson M."/>
            <person name="Poon T.W."/>
            <person name="Priest M."/>
            <person name="Roberts A."/>
            <person name="Saif S."/>
            <person name="Shea T."/>
            <person name="Sisk P."/>
            <person name="Sykes S."/>
            <person name="Wortman J."/>
            <person name="Nusbaum C."/>
            <person name="Birren B."/>
        </authorList>
    </citation>
    <scope>NUCLEOTIDE SEQUENCE [LARGE SCALE GENOMIC DNA]</scope>
    <source>
        <strain evidence="4 5">CBS 101466</strain>
    </source>
</reference>
<keyword evidence="1" id="KW-0472">Membrane</keyword>
<dbReference type="Pfam" id="PF24808">
    <property type="entry name" value="DUF7707"/>
    <property type="match status" value="1"/>
</dbReference>
<dbReference type="AlphaFoldDB" id="W2RMN4"/>
<sequence>MLSLSFAAAALATLFTTAQAQAPAFNPDDIPIGTRQQWCTSQISSCPLICLQEDAETAATEANTCDTASLTYNCVCDNGLSPNASEYSQTLPYFICTQNNNICVDNCAGSSSCASSCREDHPCGAQNPTRVNTSTISTMSATGTNGAASATGSDAVYTGFGGGSAETSSADSSNSDSAATRMVINAGEMYGLAVIAAGVFTGFTFFL</sequence>
<proteinExistence type="predicted"/>
<feature type="transmembrane region" description="Helical" evidence="1">
    <location>
        <begin position="189"/>
        <end position="206"/>
    </location>
</feature>
<evidence type="ECO:0000256" key="1">
    <source>
        <dbReference type="SAM" id="Phobius"/>
    </source>
</evidence>
<evidence type="ECO:0000313" key="4">
    <source>
        <dbReference type="EMBL" id="ETN36953.1"/>
    </source>
</evidence>
<dbReference type="EMBL" id="KB822724">
    <property type="protein sequence ID" value="ETN36953.1"/>
    <property type="molecule type" value="Genomic_DNA"/>
</dbReference>
<dbReference type="PANTHER" id="PTHR38118:SF2">
    <property type="entry name" value="CDP-ALCOHOL PHOSPHATIDYLTRANSFERASE PROTEIN"/>
    <property type="match status" value="1"/>
</dbReference>
<feature type="chain" id="PRO_5004823607" description="DUF7707 domain-containing protein" evidence="2">
    <location>
        <begin position="21"/>
        <end position="207"/>
    </location>
</feature>
<keyword evidence="1" id="KW-1133">Transmembrane helix</keyword>
<evidence type="ECO:0000313" key="5">
    <source>
        <dbReference type="Proteomes" id="UP000030752"/>
    </source>
</evidence>
<keyword evidence="2" id="KW-0732">Signal</keyword>
<feature type="domain" description="DUF7707" evidence="3">
    <location>
        <begin position="25"/>
        <end position="128"/>
    </location>
</feature>
<gene>
    <name evidence="4" type="ORF">HMPREF1541_07941</name>
</gene>
<evidence type="ECO:0000259" key="3">
    <source>
        <dbReference type="Pfam" id="PF24808"/>
    </source>
</evidence>
<dbReference type="InParanoid" id="W2RMN4"/>
<name>W2RMN4_CYPE1</name>